<name>A0A3B0SXY6_9ZZZZ</name>
<dbReference type="Pfam" id="PF22725">
    <property type="entry name" value="GFO_IDH_MocA_C3"/>
    <property type="match status" value="1"/>
</dbReference>
<feature type="domain" description="GFO/IDH/MocA-like oxidoreductase" evidence="4">
    <location>
        <begin position="72"/>
        <end position="187"/>
    </location>
</feature>
<comment type="similarity">
    <text evidence="1">Belongs to the Gfo/Idh/MocA family.</text>
</comment>
<feature type="domain" description="Gfo/Idh/MocA-like oxidoreductase N-terminal" evidence="3">
    <location>
        <begin position="3"/>
        <end position="59"/>
    </location>
</feature>
<dbReference type="PANTHER" id="PTHR22604:SF105">
    <property type="entry name" value="TRANS-1,2-DIHYDROBENZENE-1,2-DIOL DEHYDROGENASE"/>
    <property type="match status" value="1"/>
</dbReference>
<dbReference type="GO" id="GO:0000166">
    <property type="term" value="F:nucleotide binding"/>
    <property type="evidence" value="ECO:0007669"/>
    <property type="project" value="InterPro"/>
</dbReference>
<evidence type="ECO:0000256" key="2">
    <source>
        <dbReference type="ARBA" id="ARBA00023002"/>
    </source>
</evidence>
<protein>
    <submittedName>
        <fullName evidence="5">Uncharacterized protein</fullName>
    </submittedName>
</protein>
<evidence type="ECO:0000259" key="3">
    <source>
        <dbReference type="Pfam" id="PF01408"/>
    </source>
</evidence>
<evidence type="ECO:0000313" key="5">
    <source>
        <dbReference type="EMBL" id="VAW09420.1"/>
    </source>
</evidence>
<accession>A0A3B0SXY6</accession>
<dbReference type="EMBL" id="UOEK01000575">
    <property type="protein sequence ID" value="VAW09420.1"/>
    <property type="molecule type" value="Genomic_DNA"/>
</dbReference>
<sequence>FLSASDVDAVYIAAPTGLHADMGFEAIGAGKHVWCEKPMTVTLLQSEQMVDAARSAGLVALESDMFLHHPQFLELQRLVASEELGPVVSVTGRFGFPHLPRSDFRYSKQLGGGALLDAGFYPVAAATALLGSGLVLAGALRVSEEGGDVDTGGTALAATGGRAALLDWGFGRSYRNEIEVWCEDGVIKVQRAFSKPAHLETRIVVSPQSGDEWTIPIGAADHFALMLDDFAEVTIGEAPWDTQQVLSRARLLDAIATFDS</sequence>
<dbReference type="Gene3D" id="3.30.360.10">
    <property type="entry name" value="Dihydrodipicolinate Reductase, domain 2"/>
    <property type="match status" value="1"/>
</dbReference>
<dbReference type="InterPro" id="IPR055170">
    <property type="entry name" value="GFO_IDH_MocA-like_dom"/>
</dbReference>
<dbReference type="SUPFAM" id="SSF51735">
    <property type="entry name" value="NAD(P)-binding Rossmann-fold domains"/>
    <property type="match status" value="1"/>
</dbReference>
<dbReference type="InterPro" id="IPR000683">
    <property type="entry name" value="Gfo/Idh/MocA-like_OxRdtase_N"/>
</dbReference>
<dbReference type="InterPro" id="IPR036291">
    <property type="entry name" value="NAD(P)-bd_dom_sf"/>
</dbReference>
<feature type="non-terminal residue" evidence="5">
    <location>
        <position position="1"/>
    </location>
</feature>
<evidence type="ECO:0000259" key="4">
    <source>
        <dbReference type="Pfam" id="PF22725"/>
    </source>
</evidence>
<dbReference type="InterPro" id="IPR050984">
    <property type="entry name" value="Gfo/Idh/MocA_domain"/>
</dbReference>
<dbReference type="Pfam" id="PF01408">
    <property type="entry name" value="GFO_IDH_MocA"/>
    <property type="match status" value="1"/>
</dbReference>
<keyword evidence="2" id="KW-0560">Oxidoreductase</keyword>
<proteinExistence type="inferred from homology"/>
<dbReference type="AlphaFoldDB" id="A0A3B0SXY6"/>
<dbReference type="Gene3D" id="3.40.50.720">
    <property type="entry name" value="NAD(P)-binding Rossmann-like Domain"/>
    <property type="match status" value="1"/>
</dbReference>
<reference evidence="5" key="1">
    <citation type="submission" date="2018-06" db="EMBL/GenBank/DDBJ databases">
        <authorList>
            <person name="Zhirakovskaya E."/>
        </authorList>
    </citation>
    <scope>NUCLEOTIDE SEQUENCE</scope>
</reference>
<dbReference type="PANTHER" id="PTHR22604">
    <property type="entry name" value="OXIDOREDUCTASES"/>
    <property type="match status" value="1"/>
</dbReference>
<gene>
    <name evidence="5" type="ORF">MNBD_ACTINO02-2912</name>
</gene>
<evidence type="ECO:0000256" key="1">
    <source>
        <dbReference type="ARBA" id="ARBA00010928"/>
    </source>
</evidence>
<dbReference type="SUPFAM" id="SSF55347">
    <property type="entry name" value="Glyceraldehyde-3-phosphate dehydrogenase-like, C-terminal domain"/>
    <property type="match status" value="1"/>
</dbReference>
<dbReference type="GO" id="GO:0016491">
    <property type="term" value="F:oxidoreductase activity"/>
    <property type="evidence" value="ECO:0007669"/>
    <property type="project" value="UniProtKB-KW"/>
</dbReference>
<organism evidence="5">
    <name type="scientific">hydrothermal vent metagenome</name>
    <dbReference type="NCBI Taxonomy" id="652676"/>
    <lineage>
        <taxon>unclassified sequences</taxon>
        <taxon>metagenomes</taxon>
        <taxon>ecological metagenomes</taxon>
    </lineage>
</organism>